<dbReference type="OrthoDB" id="2430695at2759"/>
<reference evidence="1" key="1">
    <citation type="submission" date="2021-06" db="EMBL/GenBank/DDBJ databases">
        <authorList>
            <person name="Kallberg Y."/>
            <person name="Tangrot J."/>
            <person name="Rosling A."/>
        </authorList>
    </citation>
    <scope>NUCLEOTIDE SEQUENCE</scope>
    <source>
        <strain evidence="1">IA702</strain>
    </source>
</reference>
<accession>A0A9N9EEI8</accession>
<dbReference type="Proteomes" id="UP000789572">
    <property type="component" value="Unassembled WGS sequence"/>
</dbReference>
<name>A0A9N9EEI8_9GLOM</name>
<evidence type="ECO:0000313" key="1">
    <source>
        <dbReference type="EMBL" id="CAG8671667.1"/>
    </source>
</evidence>
<dbReference type="EMBL" id="CAJVPJ010006874">
    <property type="protein sequence ID" value="CAG8671667.1"/>
    <property type="molecule type" value="Genomic_DNA"/>
</dbReference>
<protein>
    <submittedName>
        <fullName evidence="1">5908_t:CDS:1</fullName>
    </submittedName>
</protein>
<gene>
    <name evidence="1" type="ORF">POCULU_LOCUS11004</name>
</gene>
<dbReference type="AlphaFoldDB" id="A0A9N9EEI8"/>
<comment type="caution">
    <text evidence="1">The sequence shown here is derived from an EMBL/GenBank/DDBJ whole genome shotgun (WGS) entry which is preliminary data.</text>
</comment>
<organism evidence="1 2">
    <name type="scientific">Paraglomus occultum</name>
    <dbReference type="NCBI Taxonomy" id="144539"/>
    <lineage>
        <taxon>Eukaryota</taxon>
        <taxon>Fungi</taxon>
        <taxon>Fungi incertae sedis</taxon>
        <taxon>Mucoromycota</taxon>
        <taxon>Glomeromycotina</taxon>
        <taxon>Glomeromycetes</taxon>
        <taxon>Paraglomerales</taxon>
        <taxon>Paraglomeraceae</taxon>
        <taxon>Paraglomus</taxon>
    </lineage>
</organism>
<feature type="non-terminal residue" evidence="1">
    <location>
        <position position="1"/>
    </location>
</feature>
<sequence>FMVRDEIHEYFERKSSEWNIVDFLEECDRSSFSLRDKIGKYISSLETIVTTTETTDRRHERAQQLLKNYIQASIMIFNEKYMKRIWWRDKGPSKLLVSLKSSKPSHEASGTDDLLSSSD</sequence>
<feature type="non-terminal residue" evidence="1">
    <location>
        <position position="119"/>
    </location>
</feature>
<keyword evidence="2" id="KW-1185">Reference proteome</keyword>
<evidence type="ECO:0000313" key="2">
    <source>
        <dbReference type="Proteomes" id="UP000789572"/>
    </source>
</evidence>
<proteinExistence type="predicted"/>